<keyword evidence="1" id="KW-0472">Membrane</keyword>
<evidence type="ECO:0000313" key="2">
    <source>
        <dbReference type="EMBL" id="OXA61760.1"/>
    </source>
</evidence>
<keyword evidence="3" id="KW-1185">Reference proteome</keyword>
<feature type="transmembrane region" description="Helical" evidence="1">
    <location>
        <begin position="162"/>
        <end position="181"/>
    </location>
</feature>
<comment type="caution">
    <text evidence="2">The sequence shown here is derived from an EMBL/GenBank/DDBJ whole genome shotgun (WGS) entry which is preliminary data.</text>
</comment>
<feature type="transmembrane region" description="Helical" evidence="1">
    <location>
        <begin position="135"/>
        <end position="156"/>
    </location>
</feature>
<feature type="transmembrane region" description="Helical" evidence="1">
    <location>
        <begin position="219"/>
        <end position="238"/>
    </location>
</feature>
<proteinExistence type="predicted"/>
<accession>A0A226EX49</accession>
<reference evidence="2 3" key="1">
    <citation type="submission" date="2015-12" db="EMBL/GenBank/DDBJ databases">
        <title>The genome of Folsomia candida.</title>
        <authorList>
            <person name="Faddeeva A."/>
            <person name="Derks M.F."/>
            <person name="Anvar Y."/>
            <person name="Smit S."/>
            <person name="Van Straalen N."/>
            <person name="Roelofs D."/>
        </authorList>
    </citation>
    <scope>NUCLEOTIDE SEQUENCE [LARGE SCALE GENOMIC DNA]</scope>
    <source>
        <strain evidence="2 3">VU population</strain>
        <tissue evidence="2">Whole body</tissue>
    </source>
</reference>
<gene>
    <name evidence="2" type="ORF">Fcan01_00411</name>
</gene>
<protein>
    <submittedName>
        <fullName evidence="2">Uncharacterized protein</fullName>
    </submittedName>
</protein>
<sequence length="365" mass="41614">MDRKVINRKGFRKLWEVAKRALFSNICFGWLTLTERFQGFVFFSLYFFCCMQRWNWNLDIAGIQVINSFLDYEDELLADNPPPPLSLGAKMMRIFIPTAEISLPVIALLQFLLLRYAPCTPPFIMSMQPKCTERARFSVVQLGVHVFEGWMFLHMLLAGGCWVIYALFTGIVSILSYFSILNRKIEAIETEANLNTSIQFYQRIQILEKSYNSFLRDRILPSMILCVPGIQIITQYVTLNHHSDIAMPGFLVFPLIAVNTGMTNVLAFTLAAFVNSASEKVMETLGKKASLLPGKKSLIKRRIRGCSVLKVKFGSNFIDRGTPLVMQTFCINQTVSLTLIKQGKSVHLGVLDKYVYADWLEKIVN</sequence>
<feature type="transmembrane region" description="Helical" evidence="1">
    <location>
        <begin position="94"/>
        <end position="114"/>
    </location>
</feature>
<dbReference type="OrthoDB" id="8297494at2759"/>
<feature type="transmembrane region" description="Helical" evidence="1">
    <location>
        <begin position="250"/>
        <end position="274"/>
    </location>
</feature>
<evidence type="ECO:0000256" key="1">
    <source>
        <dbReference type="SAM" id="Phobius"/>
    </source>
</evidence>
<organism evidence="2 3">
    <name type="scientific">Folsomia candida</name>
    <name type="common">Springtail</name>
    <dbReference type="NCBI Taxonomy" id="158441"/>
    <lineage>
        <taxon>Eukaryota</taxon>
        <taxon>Metazoa</taxon>
        <taxon>Ecdysozoa</taxon>
        <taxon>Arthropoda</taxon>
        <taxon>Hexapoda</taxon>
        <taxon>Collembola</taxon>
        <taxon>Entomobryomorpha</taxon>
        <taxon>Isotomoidea</taxon>
        <taxon>Isotomidae</taxon>
        <taxon>Proisotominae</taxon>
        <taxon>Folsomia</taxon>
    </lineage>
</organism>
<dbReference type="Proteomes" id="UP000198287">
    <property type="component" value="Unassembled WGS sequence"/>
</dbReference>
<evidence type="ECO:0000313" key="3">
    <source>
        <dbReference type="Proteomes" id="UP000198287"/>
    </source>
</evidence>
<keyword evidence="1" id="KW-1133">Transmembrane helix</keyword>
<keyword evidence="1" id="KW-0812">Transmembrane</keyword>
<dbReference type="AlphaFoldDB" id="A0A226EX49"/>
<feature type="transmembrane region" description="Helical" evidence="1">
    <location>
        <begin position="21"/>
        <end position="48"/>
    </location>
</feature>
<dbReference type="EMBL" id="LNIX01000001">
    <property type="protein sequence ID" value="OXA61760.1"/>
    <property type="molecule type" value="Genomic_DNA"/>
</dbReference>
<name>A0A226EX49_FOLCA</name>